<gene>
    <name evidence="1" type="ORF">V1525DRAFT_405504</name>
</gene>
<reference evidence="2" key="1">
    <citation type="journal article" date="2024" name="Front. Bioeng. Biotechnol.">
        <title>Genome-scale model development and genomic sequencing of the oleaginous clade Lipomyces.</title>
        <authorList>
            <person name="Czajka J.J."/>
            <person name="Han Y."/>
            <person name="Kim J."/>
            <person name="Mondo S.J."/>
            <person name="Hofstad B.A."/>
            <person name="Robles A."/>
            <person name="Haridas S."/>
            <person name="Riley R."/>
            <person name="LaButti K."/>
            <person name="Pangilinan J."/>
            <person name="Andreopoulos W."/>
            <person name="Lipzen A."/>
            <person name="Yan J."/>
            <person name="Wang M."/>
            <person name="Ng V."/>
            <person name="Grigoriev I.V."/>
            <person name="Spatafora J.W."/>
            <person name="Magnuson J.K."/>
            <person name="Baker S.E."/>
            <person name="Pomraning K.R."/>
        </authorList>
    </citation>
    <scope>NUCLEOTIDE SEQUENCE [LARGE SCALE GENOMIC DNA]</scope>
    <source>
        <strain evidence="2">CBS 7786</strain>
    </source>
</reference>
<evidence type="ECO:0000313" key="2">
    <source>
        <dbReference type="Proteomes" id="UP001433508"/>
    </source>
</evidence>
<organism evidence="1 2">
    <name type="scientific">Lipomyces kononenkoae</name>
    <name type="common">Yeast</name>
    <dbReference type="NCBI Taxonomy" id="34357"/>
    <lineage>
        <taxon>Eukaryota</taxon>
        <taxon>Fungi</taxon>
        <taxon>Dikarya</taxon>
        <taxon>Ascomycota</taxon>
        <taxon>Saccharomycotina</taxon>
        <taxon>Lipomycetes</taxon>
        <taxon>Lipomycetales</taxon>
        <taxon>Lipomycetaceae</taxon>
        <taxon>Lipomyces</taxon>
    </lineage>
</organism>
<comment type="caution">
    <text evidence="1">The sequence shown here is derived from an EMBL/GenBank/DDBJ whole genome shotgun (WGS) entry which is preliminary data.</text>
</comment>
<name>A0ACC3T013_LIPKO</name>
<keyword evidence="2" id="KW-1185">Reference proteome</keyword>
<sequence>MSHLSPNIYGSALPSAGLPPPPPSYMRSPPDRARPPPAESPRTIILSNLPPDQEIDLALLHSLIRGGKIEYSHYDPVRRTFAVHFMYPKDAVNYISWVASQGNVFLNDCEIFFDLVPSPAPVPSIFLTQGNVSRKLYLGGIPSEINARTLCSMFERYGVIEYVKIVWERKCGWVAFCRIADAFDALRFIRQDEPVFRRSRIEYGRDDCDGGMQEILEGGGVSINARKDVDIIIGRFKHLGRRGSAPSTAPPPPPMHDPRPPPGSGMHHLARADHPPPSYLPPPGRPGEVRTH</sequence>
<proteinExistence type="predicted"/>
<accession>A0ACC3T013</accession>
<dbReference type="Proteomes" id="UP001433508">
    <property type="component" value="Unassembled WGS sequence"/>
</dbReference>
<dbReference type="EMBL" id="MU971377">
    <property type="protein sequence ID" value="KAK9236961.1"/>
    <property type="molecule type" value="Genomic_DNA"/>
</dbReference>
<protein>
    <submittedName>
        <fullName evidence="1">Uncharacterized protein</fullName>
    </submittedName>
</protein>
<evidence type="ECO:0000313" key="1">
    <source>
        <dbReference type="EMBL" id="KAK9236961.1"/>
    </source>
</evidence>